<evidence type="ECO:0000256" key="11">
    <source>
        <dbReference type="ARBA" id="ARBA00022927"/>
    </source>
</evidence>
<evidence type="ECO:0000256" key="10">
    <source>
        <dbReference type="ARBA" id="ARBA00022833"/>
    </source>
</evidence>
<evidence type="ECO:0000256" key="6">
    <source>
        <dbReference type="ARBA" id="ARBA00022692"/>
    </source>
</evidence>
<dbReference type="SUPFAM" id="SSF48371">
    <property type="entry name" value="ARM repeat"/>
    <property type="match status" value="1"/>
</dbReference>
<evidence type="ECO:0000256" key="3">
    <source>
        <dbReference type="ARBA" id="ARBA00008704"/>
    </source>
</evidence>
<keyword evidence="13" id="KW-0472">Membrane</keyword>
<keyword evidence="5" id="KW-0808">Transferase</keyword>
<dbReference type="GO" id="GO:0016567">
    <property type="term" value="P:protein ubiquitination"/>
    <property type="evidence" value="ECO:0007669"/>
    <property type="project" value="UniProtKB-ARBA"/>
</dbReference>
<evidence type="ECO:0000256" key="14">
    <source>
        <dbReference type="ARBA" id="ARBA00023140"/>
    </source>
</evidence>
<keyword evidence="4" id="KW-0813">Transport</keyword>
<dbReference type="GO" id="GO:0016562">
    <property type="term" value="P:protein import into peroxisome matrix, receptor recycling"/>
    <property type="evidence" value="ECO:0007669"/>
    <property type="project" value="UniProtKB-ARBA"/>
</dbReference>
<dbReference type="Pfam" id="PF04757">
    <property type="entry name" value="Pex2_Pex12"/>
    <property type="match status" value="1"/>
</dbReference>
<dbReference type="SUPFAM" id="SSF57850">
    <property type="entry name" value="RING/U-box"/>
    <property type="match status" value="1"/>
</dbReference>
<dbReference type="GO" id="GO:0061630">
    <property type="term" value="F:ubiquitin protein ligase activity"/>
    <property type="evidence" value="ECO:0007669"/>
    <property type="project" value="UniProtKB-EC"/>
</dbReference>
<keyword evidence="11" id="KW-0653">Protein transport</keyword>
<keyword evidence="14" id="KW-0576">Peroxisome</keyword>
<evidence type="ECO:0000256" key="2">
    <source>
        <dbReference type="ARBA" id="ARBA00004906"/>
    </source>
</evidence>
<keyword evidence="12" id="KW-1133">Transmembrane helix</keyword>
<dbReference type="InterPro" id="IPR006845">
    <property type="entry name" value="Pex_N"/>
</dbReference>
<name>A0A061B8A6_CYBFA</name>
<reference evidence="20" key="1">
    <citation type="journal article" date="2014" name="Genome Announc.">
        <title>Genome sequence of the yeast Cyberlindnera fabianii (Hansenula fabianii).</title>
        <authorList>
            <person name="Freel K.C."/>
            <person name="Sarilar V."/>
            <person name="Neuveglise C."/>
            <person name="Devillers H."/>
            <person name="Friedrich A."/>
            <person name="Schacherer J."/>
        </authorList>
    </citation>
    <scope>NUCLEOTIDE SEQUENCE</scope>
    <source>
        <strain evidence="20">YJS4271</strain>
    </source>
</reference>
<dbReference type="InterPro" id="IPR016024">
    <property type="entry name" value="ARM-type_fold"/>
</dbReference>
<keyword evidence="7" id="KW-0479">Metal-binding</keyword>
<evidence type="ECO:0000256" key="4">
    <source>
        <dbReference type="ARBA" id="ARBA00022448"/>
    </source>
</evidence>
<dbReference type="VEuPathDB" id="FungiDB:BON22_1001"/>
<dbReference type="InterPro" id="IPR025654">
    <property type="entry name" value="PEX2/10"/>
</dbReference>
<evidence type="ECO:0000256" key="5">
    <source>
        <dbReference type="ARBA" id="ARBA00022679"/>
    </source>
</evidence>
<keyword evidence="9" id="KW-0833">Ubl conjugation pathway</keyword>
<dbReference type="Gene3D" id="3.30.40.10">
    <property type="entry name" value="Zinc/RING finger domain, C3HC4 (zinc finger)"/>
    <property type="match status" value="1"/>
</dbReference>
<proteinExistence type="inferred from homology"/>
<accession>A0A061B8A6</accession>
<dbReference type="OrthoDB" id="1701437at2759"/>
<protein>
    <recommendedName>
        <fullName evidence="17">RING-type E3 ubiquitin transferase (cysteine targeting)</fullName>
        <ecNumber evidence="17">2.3.2.36</ecNumber>
    </recommendedName>
    <alternativeName>
        <fullName evidence="15">Peroxin-2</fullName>
    </alternativeName>
</protein>
<dbReference type="AlphaFoldDB" id="A0A061B8A6"/>
<comment type="similarity">
    <text evidence="3">Belongs to the pex2/pex10/pex12 family.</text>
</comment>
<evidence type="ECO:0000313" key="20">
    <source>
        <dbReference type="EMBL" id="CDR45593.1"/>
    </source>
</evidence>
<comment type="pathway">
    <text evidence="2">Protein modification; protein ubiquitination.</text>
</comment>
<keyword evidence="8" id="KW-0863">Zinc-finger</keyword>
<comment type="catalytic activity">
    <reaction evidence="16">
        <text>[E2 ubiquitin-conjugating enzyme]-S-ubiquitinyl-L-cysteine + [acceptor protein]-L-cysteine = [E2 ubiquitin-conjugating enzyme]-L-cysteine + [acceptor protein]-S-ubiquitinyl-L-cysteine.</text>
        <dbReference type="EC" id="2.3.2.36"/>
    </reaction>
</comment>
<keyword evidence="10" id="KW-0862">Zinc</keyword>
<evidence type="ECO:0000256" key="7">
    <source>
        <dbReference type="ARBA" id="ARBA00022723"/>
    </source>
</evidence>
<evidence type="ECO:0000256" key="15">
    <source>
        <dbReference type="ARBA" id="ARBA00032511"/>
    </source>
</evidence>
<evidence type="ECO:0000256" key="13">
    <source>
        <dbReference type="ARBA" id="ARBA00023136"/>
    </source>
</evidence>
<evidence type="ECO:0000256" key="1">
    <source>
        <dbReference type="ARBA" id="ARBA00004585"/>
    </source>
</evidence>
<evidence type="ECO:0000259" key="19">
    <source>
        <dbReference type="SMART" id="SM00184"/>
    </source>
</evidence>
<feature type="domain" description="RING-type" evidence="19">
    <location>
        <begin position="220"/>
        <end position="268"/>
    </location>
</feature>
<comment type="subcellular location">
    <subcellularLocation>
        <location evidence="1">Peroxisome membrane</location>
        <topology evidence="1">Multi-pass membrane protein</topology>
    </subcellularLocation>
</comment>
<dbReference type="EC" id="2.3.2.36" evidence="17"/>
<dbReference type="PhylomeDB" id="A0A061B8A6"/>
<dbReference type="SMART" id="SM00184">
    <property type="entry name" value="RING"/>
    <property type="match status" value="1"/>
</dbReference>
<sequence length="357" mass="41753">MIISTPRVTQLDAFLLDNELISRLLEQLSSTASSEYKSELSLLLRVILYKMTLWDKNQSYGMFLMNLKYEDLHKVKKAAYYTWCVLSGYLNDKVSARVYEDDEGQSWKKAWKFGEKLVKVSEFVNFLMFLVKGDYPLLALRLLRVKISVNSIELAKANKGNVSYEFQNRQLVWNTFLEFIIFILPLFQNSGINSIFSKLLQKPSKVQDQLEYKHLKERQCAICFESGNKQRITTPYRASCGCLYCYVCIVTKMEQSKTIGEKWRCLKCGEQVVYAKPFDDIDKKAIKIDIPVVEDDSDYEEEVEKVGDEDVDDDENEDEYENEDDEDDEDQDDDNFEQDEFDEIDDEGVDDMYEDDL</sequence>
<evidence type="ECO:0000256" key="9">
    <source>
        <dbReference type="ARBA" id="ARBA00022786"/>
    </source>
</evidence>
<feature type="region of interest" description="Disordered" evidence="18">
    <location>
        <begin position="296"/>
        <end position="357"/>
    </location>
</feature>
<dbReference type="PANTHER" id="PTHR48178">
    <property type="entry name" value="PEROXISOME BIOGENESIS FACTOR 2"/>
    <property type="match status" value="1"/>
</dbReference>
<evidence type="ECO:0000256" key="16">
    <source>
        <dbReference type="ARBA" id="ARBA00034438"/>
    </source>
</evidence>
<dbReference type="GO" id="GO:0008270">
    <property type="term" value="F:zinc ion binding"/>
    <property type="evidence" value="ECO:0007669"/>
    <property type="project" value="UniProtKB-KW"/>
</dbReference>
<dbReference type="InterPro" id="IPR001841">
    <property type="entry name" value="Znf_RING"/>
</dbReference>
<gene>
    <name evidence="20" type="ORF">CYFA0S_19e00716g</name>
</gene>
<evidence type="ECO:0000256" key="12">
    <source>
        <dbReference type="ARBA" id="ARBA00022989"/>
    </source>
</evidence>
<evidence type="ECO:0000256" key="18">
    <source>
        <dbReference type="SAM" id="MobiDB-lite"/>
    </source>
</evidence>
<keyword evidence="6" id="KW-0812">Transmembrane</keyword>
<dbReference type="GO" id="GO:0005778">
    <property type="term" value="C:peroxisomal membrane"/>
    <property type="evidence" value="ECO:0007669"/>
    <property type="project" value="UniProtKB-SubCell"/>
</dbReference>
<dbReference type="PANTHER" id="PTHR48178:SF1">
    <property type="entry name" value="PEROXISOME BIOGENESIS FACTOR 2"/>
    <property type="match status" value="1"/>
</dbReference>
<organism evidence="20">
    <name type="scientific">Cyberlindnera fabianii</name>
    <name type="common">Yeast</name>
    <name type="synonym">Hansenula fabianii</name>
    <dbReference type="NCBI Taxonomy" id="36022"/>
    <lineage>
        <taxon>Eukaryota</taxon>
        <taxon>Fungi</taxon>
        <taxon>Dikarya</taxon>
        <taxon>Ascomycota</taxon>
        <taxon>Saccharomycotina</taxon>
        <taxon>Saccharomycetes</taxon>
        <taxon>Phaffomycetales</taxon>
        <taxon>Phaffomycetaceae</taxon>
        <taxon>Cyberlindnera</taxon>
    </lineage>
</organism>
<dbReference type="InterPro" id="IPR013083">
    <property type="entry name" value="Znf_RING/FYVE/PHD"/>
</dbReference>
<evidence type="ECO:0000256" key="8">
    <source>
        <dbReference type="ARBA" id="ARBA00022771"/>
    </source>
</evidence>
<dbReference type="EMBL" id="LK052904">
    <property type="protein sequence ID" value="CDR45593.1"/>
    <property type="molecule type" value="Genomic_DNA"/>
</dbReference>
<evidence type="ECO:0000256" key="17">
    <source>
        <dbReference type="ARBA" id="ARBA00034523"/>
    </source>
</evidence>